<dbReference type="InterPro" id="IPR025234">
    <property type="entry name" value="YjzH-like"/>
</dbReference>
<reference evidence="1" key="1">
    <citation type="journal article" date="2016" name="Sci. Rep.">
        <title>Triclosan Resistome from Metagenome Reveals Diverse Enoyl Acyl Carrier Protein Reductases and Selective Enrichment of Triclosan Resistance Genes.</title>
        <authorList>
            <person name="Khan R."/>
            <person name="Kong H.G."/>
            <person name="Jung Y.H."/>
            <person name="Choi J."/>
            <person name="Baek K.Y."/>
            <person name="Hwang E.C."/>
            <person name="Lee S.W."/>
        </authorList>
    </citation>
    <scope>NUCLEOTIDE SEQUENCE</scope>
</reference>
<organism evidence="1">
    <name type="scientific">uncultured bacterium pAX1</name>
    <dbReference type="NCBI Taxonomy" id="1781156"/>
    <lineage>
        <taxon>Bacteria</taxon>
        <taxon>environmental samples</taxon>
    </lineage>
</organism>
<dbReference type="AlphaFoldDB" id="A0A1C9U4F5"/>
<dbReference type="Pfam" id="PF13783">
    <property type="entry name" value="DUF4177"/>
    <property type="match status" value="1"/>
</dbReference>
<name>A0A1C9U4F5_9BACT</name>
<evidence type="ECO:0008006" key="2">
    <source>
        <dbReference type="Google" id="ProtNLM"/>
    </source>
</evidence>
<evidence type="ECO:0000313" key="1">
    <source>
        <dbReference type="EMBL" id="AOR51016.1"/>
    </source>
</evidence>
<dbReference type="EMBL" id="KT982357">
    <property type="protein sequence ID" value="AOR51016.1"/>
    <property type="molecule type" value="Genomic_DNA"/>
</dbReference>
<sequence>MAEEIKQWEYRVQTVGAFWSGVKADELEGLLNAWGEEGWEVVSTHIIENANKINVIAKRPLSRETIRRRSMPSTFSQQG</sequence>
<protein>
    <recommendedName>
        <fullName evidence="2">DUF4177 domain-containing protein</fullName>
    </recommendedName>
</protein>
<proteinExistence type="predicted"/>
<accession>A0A1C9U4F5</accession>